<dbReference type="SUPFAM" id="SSF82171">
    <property type="entry name" value="DPP6 N-terminal domain-like"/>
    <property type="match status" value="1"/>
</dbReference>
<dbReference type="AlphaFoldDB" id="A0A5B2XP60"/>
<keyword evidence="1" id="KW-0812">Transmembrane</keyword>
<dbReference type="Gene3D" id="2.120.10.30">
    <property type="entry name" value="TolB, C-terminal domain"/>
    <property type="match status" value="1"/>
</dbReference>
<accession>A0A5B2XP60</accession>
<keyword evidence="1" id="KW-0472">Membrane</keyword>
<dbReference type="InterPro" id="IPR011042">
    <property type="entry name" value="6-blade_b-propeller_TolB-like"/>
</dbReference>
<dbReference type="EMBL" id="VUOB01000010">
    <property type="protein sequence ID" value="KAA2264915.1"/>
    <property type="molecule type" value="Genomic_DNA"/>
</dbReference>
<reference evidence="2 3" key="1">
    <citation type="submission" date="2019-09" db="EMBL/GenBank/DDBJ databases">
        <title>Goodfellowia gen. nov., a new genus of the Pseudonocardineae related to Actinoalloteichus, containing Goodfellowia coeruleoviolacea gen. nov., comb. nov. gen. nov., comb. nov.</title>
        <authorList>
            <person name="Labeda D."/>
        </authorList>
    </citation>
    <scope>NUCLEOTIDE SEQUENCE [LARGE SCALE GENOMIC DNA]</scope>
    <source>
        <strain evidence="2 3">AN110305</strain>
    </source>
</reference>
<evidence type="ECO:0000256" key="1">
    <source>
        <dbReference type="SAM" id="Phobius"/>
    </source>
</evidence>
<evidence type="ECO:0000313" key="2">
    <source>
        <dbReference type="EMBL" id="KAA2264915.1"/>
    </source>
</evidence>
<name>A0A5B2XP60_9PSEU</name>
<sequence length="364" mass="36746">MTLERELRRALRDLADEAGEAGERPGPAAAVLADTALAGAARRRVRAASATSVALATVAVAVVVFAALPGRSAGPVAQPAASAGPSSALGVDAVADGPVALSAYTVSADTPSGRVAYVRTEGQREFVRTDWAAAAVSPAGRAIAFLGREDPGYLLNLRNPDRQTTHVNLPGPASAPQWSRDGRRVLVTVYAATGQGGHGARTGFAVVDAASGAVRAVDAAGEPAGLSAAEQEFRWAGDGVVATDASHDLRFYDLDGVPTRAIASSGGLATTAADPVSPSGRLAATDTEGRDTVVDLATGAVVTTLPAGLGPCYGWYDDQHLIVATTSAGGTRFAVTSLDGRPGRVLATAPADLAGRFLFSPNAT</sequence>
<evidence type="ECO:0000313" key="3">
    <source>
        <dbReference type="Proteomes" id="UP000323454"/>
    </source>
</evidence>
<gene>
    <name evidence="2" type="ORF">F0L68_07600</name>
</gene>
<keyword evidence="1" id="KW-1133">Transmembrane helix</keyword>
<dbReference type="RefSeq" id="WP_149848711.1">
    <property type="nucleotide sequence ID" value="NZ_VUOB01000010.1"/>
</dbReference>
<dbReference type="OrthoDB" id="3494744at2"/>
<proteinExistence type="predicted"/>
<evidence type="ECO:0008006" key="4">
    <source>
        <dbReference type="Google" id="ProtNLM"/>
    </source>
</evidence>
<keyword evidence="3" id="KW-1185">Reference proteome</keyword>
<organism evidence="2 3">
    <name type="scientific">Solihabitans fulvus</name>
    <dbReference type="NCBI Taxonomy" id="1892852"/>
    <lineage>
        <taxon>Bacteria</taxon>
        <taxon>Bacillati</taxon>
        <taxon>Actinomycetota</taxon>
        <taxon>Actinomycetes</taxon>
        <taxon>Pseudonocardiales</taxon>
        <taxon>Pseudonocardiaceae</taxon>
        <taxon>Solihabitans</taxon>
    </lineage>
</organism>
<protein>
    <recommendedName>
        <fullName evidence="4">WD40 repeat protein</fullName>
    </recommendedName>
</protein>
<comment type="caution">
    <text evidence="2">The sequence shown here is derived from an EMBL/GenBank/DDBJ whole genome shotgun (WGS) entry which is preliminary data.</text>
</comment>
<feature type="transmembrane region" description="Helical" evidence="1">
    <location>
        <begin position="47"/>
        <end position="68"/>
    </location>
</feature>
<dbReference type="Proteomes" id="UP000323454">
    <property type="component" value="Unassembled WGS sequence"/>
</dbReference>
<reference evidence="2 3" key="2">
    <citation type="submission" date="2019-09" db="EMBL/GenBank/DDBJ databases">
        <authorList>
            <person name="Jin C."/>
        </authorList>
    </citation>
    <scope>NUCLEOTIDE SEQUENCE [LARGE SCALE GENOMIC DNA]</scope>
    <source>
        <strain evidence="2 3">AN110305</strain>
    </source>
</reference>